<comment type="subcellular location">
    <subcellularLocation>
        <location evidence="1 10">Cell membrane</location>
        <topology evidence="1 10">Multi-pass membrane protein</topology>
    </subcellularLocation>
</comment>
<feature type="transmembrane region" description="Helical" evidence="10">
    <location>
        <begin position="279"/>
        <end position="302"/>
    </location>
</feature>
<evidence type="ECO:0000256" key="9">
    <source>
        <dbReference type="ARBA" id="ARBA00023224"/>
    </source>
</evidence>
<sequence>MFRRKAQEKNVAGPKPEVPYVIKDPKEFATNLKIFLWLGYVYDGSLLSKVRISIFMFLVYTAPIHHMIPVFIDKDVSADQILTSVYLIQFYILLGSSWPFMVNSSKDIIEFGKSVQRGVFQYSVPYSDSERRVLSETNDHVKRTTRISLIMYIAAGLITFSKELTPDSFRKFRPPYPGWFPWDINNNTGYAFALLYHFCLAVNTSMALEANFILFGYLTINYQGQFQLLKKHYVETFPPGLSPEEAYTDEHRTWTMNRLKDCIRHHLAIKQFHKMILRYFGVTLFVFRIVSTVMLCIMAYLATTCTDPNKFVQLFGLAAGILLLSIFCLSGETVMQVSEDWRASVYEVDWWIQPVEVQKAILLMQVGSSKPLTIFGIWKVTKFSHEGICVMCQETLGFFNMLRAMK</sequence>
<evidence type="ECO:0000256" key="5">
    <source>
        <dbReference type="ARBA" id="ARBA00022725"/>
    </source>
</evidence>
<evidence type="ECO:0000256" key="3">
    <source>
        <dbReference type="ARBA" id="ARBA00022606"/>
    </source>
</evidence>
<reference evidence="11 12" key="1">
    <citation type="submission" date="2023-09" db="EMBL/GenBank/DDBJ databases">
        <title>Nesidiocoris tenuis whole genome shotgun sequence.</title>
        <authorList>
            <person name="Shibata T."/>
            <person name="Shimoda M."/>
            <person name="Kobayashi T."/>
            <person name="Uehara T."/>
        </authorList>
    </citation>
    <scope>NUCLEOTIDE SEQUENCE [LARGE SCALE GENOMIC DNA]</scope>
    <source>
        <strain evidence="11 12">Japan</strain>
    </source>
</reference>
<keyword evidence="7 10" id="KW-0472">Membrane</keyword>
<keyword evidence="3 10" id="KW-0716">Sensory transduction</keyword>
<accession>A0ABN7B4D6</accession>
<evidence type="ECO:0000256" key="8">
    <source>
        <dbReference type="ARBA" id="ARBA00023170"/>
    </source>
</evidence>
<evidence type="ECO:0000313" key="12">
    <source>
        <dbReference type="Proteomes" id="UP001307889"/>
    </source>
</evidence>
<keyword evidence="8 10" id="KW-0675">Receptor</keyword>
<evidence type="ECO:0000256" key="10">
    <source>
        <dbReference type="RuleBase" id="RU351113"/>
    </source>
</evidence>
<organism evidence="11 12">
    <name type="scientific">Nesidiocoris tenuis</name>
    <dbReference type="NCBI Taxonomy" id="355587"/>
    <lineage>
        <taxon>Eukaryota</taxon>
        <taxon>Metazoa</taxon>
        <taxon>Ecdysozoa</taxon>
        <taxon>Arthropoda</taxon>
        <taxon>Hexapoda</taxon>
        <taxon>Insecta</taxon>
        <taxon>Pterygota</taxon>
        <taxon>Neoptera</taxon>
        <taxon>Paraneoptera</taxon>
        <taxon>Hemiptera</taxon>
        <taxon>Heteroptera</taxon>
        <taxon>Panheteroptera</taxon>
        <taxon>Cimicomorpha</taxon>
        <taxon>Miridae</taxon>
        <taxon>Dicyphina</taxon>
        <taxon>Nesidiocoris</taxon>
    </lineage>
</organism>
<dbReference type="PANTHER" id="PTHR21137">
    <property type="entry name" value="ODORANT RECEPTOR"/>
    <property type="match status" value="1"/>
</dbReference>
<feature type="transmembrane region" description="Helical" evidence="10">
    <location>
        <begin position="189"/>
        <end position="220"/>
    </location>
</feature>
<dbReference type="EMBL" id="AP028918">
    <property type="protein sequence ID" value="BES99265.1"/>
    <property type="molecule type" value="Genomic_DNA"/>
</dbReference>
<evidence type="ECO:0000256" key="7">
    <source>
        <dbReference type="ARBA" id="ARBA00023136"/>
    </source>
</evidence>
<dbReference type="Pfam" id="PF02949">
    <property type="entry name" value="7tm_6"/>
    <property type="match status" value="1"/>
</dbReference>
<evidence type="ECO:0000256" key="4">
    <source>
        <dbReference type="ARBA" id="ARBA00022692"/>
    </source>
</evidence>
<dbReference type="PANTHER" id="PTHR21137:SF35">
    <property type="entry name" value="ODORANT RECEPTOR 19A-RELATED"/>
    <property type="match status" value="1"/>
</dbReference>
<comment type="caution">
    <text evidence="10">Lacks conserved residue(s) required for the propagation of feature annotation.</text>
</comment>
<dbReference type="InterPro" id="IPR004117">
    <property type="entry name" value="7tm6_olfct_rcpt"/>
</dbReference>
<evidence type="ECO:0000256" key="6">
    <source>
        <dbReference type="ARBA" id="ARBA00022989"/>
    </source>
</evidence>
<keyword evidence="5 10" id="KW-0552">Olfaction</keyword>
<name>A0ABN7B4D6_9HEMI</name>
<evidence type="ECO:0000256" key="2">
    <source>
        <dbReference type="ARBA" id="ARBA00022475"/>
    </source>
</evidence>
<evidence type="ECO:0000256" key="1">
    <source>
        <dbReference type="ARBA" id="ARBA00004651"/>
    </source>
</evidence>
<proteinExistence type="inferred from homology"/>
<keyword evidence="6 10" id="KW-1133">Transmembrane helix</keyword>
<gene>
    <name evidence="11" type="ORF">NTJ_12081</name>
</gene>
<keyword evidence="2" id="KW-1003">Cell membrane</keyword>
<feature type="transmembrane region" description="Helical" evidence="10">
    <location>
        <begin position="84"/>
        <end position="102"/>
    </location>
</feature>
<evidence type="ECO:0000313" key="11">
    <source>
        <dbReference type="EMBL" id="BES99265.1"/>
    </source>
</evidence>
<keyword evidence="9 10" id="KW-0807">Transducer</keyword>
<keyword evidence="4 10" id="KW-0812">Transmembrane</keyword>
<feature type="transmembrane region" description="Helical" evidence="10">
    <location>
        <begin position="149"/>
        <end position="169"/>
    </location>
</feature>
<feature type="transmembrane region" description="Helical" evidence="10">
    <location>
        <begin position="314"/>
        <end position="334"/>
    </location>
</feature>
<protein>
    <recommendedName>
        <fullName evidence="10">Odorant receptor</fullName>
    </recommendedName>
</protein>
<dbReference type="Proteomes" id="UP001307889">
    <property type="component" value="Chromosome 10"/>
</dbReference>
<keyword evidence="12" id="KW-1185">Reference proteome</keyword>
<comment type="similarity">
    <text evidence="10">Belongs to the insect chemoreceptor superfamily. Heteromeric odorant receptor channel (TC 1.A.69) family.</text>
</comment>
<feature type="transmembrane region" description="Helical" evidence="10">
    <location>
        <begin position="52"/>
        <end position="72"/>
    </location>
</feature>